<dbReference type="AlphaFoldDB" id="A0A177SFS7"/>
<name>A0A177SFS7_PSEPU</name>
<dbReference type="Proteomes" id="UP000077752">
    <property type="component" value="Unassembled WGS sequence"/>
</dbReference>
<evidence type="ECO:0000313" key="1">
    <source>
        <dbReference type="EMBL" id="OAI88157.1"/>
    </source>
</evidence>
<sequence>MKRLLLLVLLGLLAWGWSERAALSAFPGILSAYSAKEFCSCRYVMGLDTGYCQTYVRQWLPLSELHDDLLARRVDARGLGRSASAQWLGPREGCRLLP</sequence>
<evidence type="ECO:0000313" key="2">
    <source>
        <dbReference type="Proteomes" id="UP000077752"/>
    </source>
</evidence>
<reference evidence="1 2" key="1">
    <citation type="submission" date="2016-03" db="EMBL/GenBank/DDBJ databases">
        <title>Draft Genome Assembly of Pseudomonas putida strain CBF10-2.</title>
        <authorList>
            <person name="Iyer R.S."/>
            <person name="Damania A."/>
        </authorList>
    </citation>
    <scope>NUCLEOTIDE SEQUENCE [LARGE SCALE GENOMIC DNA]</scope>
    <source>
        <strain evidence="1 2">CBF10-2</strain>
    </source>
</reference>
<organism evidence="1 2">
    <name type="scientific">Pseudomonas putida</name>
    <name type="common">Arthrobacter siderocapsulatus</name>
    <dbReference type="NCBI Taxonomy" id="303"/>
    <lineage>
        <taxon>Bacteria</taxon>
        <taxon>Pseudomonadati</taxon>
        <taxon>Pseudomonadota</taxon>
        <taxon>Gammaproteobacteria</taxon>
        <taxon>Pseudomonadales</taxon>
        <taxon>Pseudomonadaceae</taxon>
        <taxon>Pseudomonas</taxon>
    </lineage>
</organism>
<comment type="caution">
    <text evidence="1">The sequence shown here is derived from an EMBL/GenBank/DDBJ whole genome shotgun (WGS) entry which is preliminary data.</text>
</comment>
<accession>A0A177SFS7</accession>
<gene>
    <name evidence="1" type="ORF">AYO28_24625</name>
</gene>
<dbReference type="RefSeq" id="WP_064303880.1">
    <property type="nucleotide sequence ID" value="NZ_LUCV01000036.1"/>
</dbReference>
<dbReference type="EMBL" id="LUCV01000036">
    <property type="protein sequence ID" value="OAI88157.1"/>
    <property type="molecule type" value="Genomic_DNA"/>
</dbReference>
<proteinExistence type="predicted"/>
<protein>
    <submittedName>
        <fullName evidence="1">Amidase</fullName>
    </submittedName>
</protein>